<dbReference type="EMBL" id="JACJIG010000001">
    <property type="protein sequence ID" value="MBA8916665.1"/>
    <property type="molecule type" value="Genomic_DNA"/>
</dbReference>
<keyword evidence="3" id="KW-1185">Reference proteome</keyword>
<dbReference type="Proteomes" id="UP000517315">
    <property type="component" value="Unassembled WGS sequence"/>
</dbReference>
<dbReference type="GO" id="GO:0004180">
    <property type="term" value="F:carboxypeptidase activity"/>
    <property type="evidence" value="ECO:0007669"/>
    <property type="project" value="UniProtKB-KW"/>
</dbReference>
<dbReference type="InterPro" id="IPR003507">
    <property type="entry name" value="S66_fam"/>
</dbReference>
<proteinExistence type="predicted"/>
<comment type="caution">
    <text evidence="2">The sequence shown here is derived from an EMBL/GenBank/DDBJ whole genome shotgun (WGS) entry which is preliminary data.</text>
</comment>
<dbReference type="PANTHER" id="PTHR30237:SF5">
    <property type="entry name" value="CARBOXYPEPTIDASE VC_A0337-RELATED"/>
    <property type="match status" value="1"/>
</dbReference>
<evidence type="ECO:0000313" key="3">
    <source>
        <dbReference type="Proteomes" id="UP000517315"/>
    </source>
</evidence>
<feature type="domain" description="LD-carboxypeptidase C-terminal" evidence="1">
    <location>
        <begin position="7"/>
        <end position="81"/>
    </location>
</feature>
<dbReference type="Pfam" id="PF17676">
    <property type="entry name" value="Peptidase_S66C"/>
    <property type="match status" value="1"/>
</dbReference>
<protein>
    <submittedName>
        <fullName evidence="2">Muramoyltetrapeptide carboxypeptidase LdcA involved in peptidoglycan recycling</fullName>
    </submittedName>
</protein>
<reference evidence="2 3" key="1">
    <citation type="submission" date="2020-08" db="EMBL/GenBank/DDBJ databases">
        <title>Functional genomics of gut bacteria from endangered species of beetles.</title>
        <authorList>
            <person name="Carlos-Shanley C."/>
        </authorList>
    </citation>
    <scope>NUCLEOTIDE SEQUENCE [LARGE SCALE GENOMIC DNA]</scope>
    <source>
        <strain evidence="2 3">S00152</strain>
    </source>
</reference>
<sequence>MKTASIVEKNFSLLKINGVFERVSGILLGKHELFDDEGTGKRPHDLLLEVLGDTKRPLIAEFDSAHTHPMLTMPIGTQVKMNAASGEVWLTEAWI</sequence>
<dbReference type="Gene3D" id="3.50.30.60">
    <property type="entry name" value="LD-carboxypeptidase A C-terminal domain-like"/>
    <property type="match status" value="1"/>
</dbReference>
<keyword evidence="2" id="KW-0378">Hydrolase</keyword>
<evidence type="ECO:0000259" key="1">
    <source>
        <dbReference type="Pfam" id="PF17676"/>
    </source>
</evidence>
<accession>A0ABR6AY19</accession>
<evidence type="ECO:0000313" key="2">
    <source>
        <dbReference type="EMBL" id="MBA8916665.1"/>
    </source>
</evidence>
<organism evidence="2 3">
    <name type="scientific">Bacillus aerius</name>
    <dbReference type="NCBI Taxonomy" id="293388"/>
    <lineage>
        <taxon>Bacteria</taxon>
        <taxon>Bacillati</taxon>
        <taxon>Bacillota</taxon>
        <taxon>Bacilli</taxon>
        <taxon>Bacillales</taxon>
        <taxon>Bacillaceae</taxon>
        <taxon>Bacillus</taxon>
    </lineage>
</organism>
<keyword evidence="2" id="KW-0645">Protease</keyword>
<dbReference type="InterPro" id="IPR040921">
    <property type="entry name" value="Peptidase_S66C"/>
</dbReference>
<gene>
    <name evidence="2" type="ORF">HNP39_000377</name>
</gene>
<dbReference type="SUPFAM" id="SSF141986">
    <property type="entry name" value="LD-carboxypeptidase A C-terminal domain-like"/>
    <property type="match status" value="1"/>
</dbReference>
<dbReference type="PANTHER" id="PTHR30237">
    <property type="entry name" value="MURAMOYLTETRAPEPTIDE CARBOXYPEPTIDASE"/>
    <property type="match status" value="1"/>
</dbReference>
<dbReference type="InterPro" id="IPR027461">
    <property type="entry name" value="Carboxypeptidase_A_C_sf"/>
</dbReference>
<keyword evidence="2" id="KW-0121">Carboxypeptidase</keyword>
<name>A0ABR6AY19_9BACI</name>